<reference evidence="2" key="2">
    <citation type="submission" date="2020-09" db="EMBL/GenBank/DDBJ databases">
        <authorList>
            <person name="Sun Q."/>
            <person name="Ohkuma M."/>
        </authorList>
    </citation>
    <scope>NUCLEOTIDE SEQUENCE</scope>
    <source>
        <strain evidence="2">JCM 4518</strain>
    </source>
</reference>
<feature type="transmembrane region" description="Helical" evidence="1">
    <location>
        <begin position="358"/>
        <end position="374"/>
    </location>
</feature>
<protein>
    <recommendedName>
        <fullName evidence="4">Membrane protein YfhO</fullName>
    </recommendedName>
</protein>
<name>A0A918T7K7_9ACTN</name>
<dbReference type="PANTHER" id="PTHR38454:SF1">
    <property type="entry name" value="INTEGRAL MEMBRANE PROTEIN"/>
    <property type="match status" value="1"/>
</dbReference>
<keyword evidence="1" id="KW-0472">Membrane</keyword>
<feature type="transmembrane region" description="Helical" evidence="1">
    <location>
        <begin position="418"/>
        <end position="436"/>
    </location>
</feature>
<keyword evidence="3" id="KW-1185">Reference proteome</keyword>
<comment type="caution">
    <text evidence="2">The sequence shown here is derived from an EMBL/GenBank/DDBJ whole genome shotgun (WGS) entry which is preliminary data.</text>
</comment>
<gene>
    <name evidence="2" type="ORF">GCM10010305_43080</name>
</gene>
<dbReference type="AlphaFoldDB" id="A0A918T7K7"/>
<feature type="transmembrane region" description="Helical" evidence="1">
    <location>
        <begin position="394"/>
        <end position="411"/>
    </location>
</feature>
<accession>A0A918T7K7</accession>
<evidence type="ECO:0000313" key="2">
    <source>
        <dbReference type="EMBL" id="GHA94858.1"/>
    </source>
</evidence>
<feature type="transmembrane region" description="Helical" evidence="1">
    <location>
        <begin position="244"/>
        <end position="264"/>
    </location>
</feature>
<reference evidence="2" key="1">
    <citation type="journal article" date="2014" name="Int. J. Syst. Evol. Microbiol.">
        <title>Complete genome sequence of Corynebacterium casei LMG S-19264T (=DSM 44701T), isolated from a smear-ripened cheese.</title>
        <authorList>
            <consortium name="US DOE Joint Genome Institute (JGI-PGF)"/>
            <person name="Walter F."/>
            <person name="Albersmeier A."/>
            <person name="Kalinowski J."/>
            <person name="Ruckert C."/>
        </authorList>
    </citation>
    <scope>NUCLEOTIDE SEQUENCE</scope>
    <source>
        <strain evidence="2">JCM 4518</strain>
    </source>
</reference>
<sequence length="827" mass="85365">MNGPAPPVPDRPGTAIFERAMRTAQRTTPRPVPRPAAVRAARAALAGRPSRVTAAACALAGLLAVTAVTAGDAVARIFPFGPRHRSVNDLANQFVPFHARLWDLLHGRADGLLVDWRAGWGTSLLPDYGTYLSSPLAPLVALVPRENIEYAVYGLTLLKTALAAAAMAFLLRRLSTTPAPWWPAVLGAAYALCGWSLAEGAYNPMWLDGLIALPLLCLTAEWAREGVRPLLSVLTVAACWTANFYTAWMATLGAALFLLTRLAATGSFRPRTVLRAAVSTALGTALAAPVLLPVLLSTRTAHPGVVRDFAAADGADLAARLLPATYSFSSPALFVWTGVPLLAAAALFRRDVPVAERWLWPGLAAAVAASAQWGPSHLVWHLFTTPNGSPYRQTFVLAGLLVVAAHAGLVHDPPPRRALAGGAAVVLALTAAALPSPLAGRPALLGGLLGLAAVAGALLLPRRGRSGLLALVLVTGTLLGQAAATTAHADRARLGHLDDYPPYGPEHARRAAALAAADTWPARRTDSGLPRVAGNDPLLLGGQGAAYYSSHTPAVLTGLLTGLGGGWTSRGRNLHSLDNPVTDALFAVGARWRDGAVVRTETSLPLVTVRPPGRPAPVFGPSPFRNQELLLGARVYGSAEGGACPAGTEVFLWAPERTGPARLGGRAPVRLLGGGPKRRAALVSLGFQPAPGVRPEVPAGRGPAELGCLDHGRLRAAVAALRPGAALSVTPTAAGLRAVLPAGTTGTVVVAAPAIPGWSCRGGPVEPYAGLLAVRVSGASSLDCSFRPPGLLPGLAAGGTAALALLLRPAGRRWAQRRAGSARTAVR</sequence>
<feature type="transmembrane region" description="Helical" evidence="1">
    <location>
        <begin position="150"/>
        <end position="169"/>
    </location>
</feature>
<feature type="transmembrane region" description="Helical" evidence="1">
    <location>
        <begin position="276"/>
        <end position="296"/>
    </location>
</feature>
<proteinExistence type="predicted"/>
<dbReference type="PANTHER" id="PTHR38454">
    <property type="entry name" value="INTEGRAL MEMBRANE PROTEIN-RELATED"/>
    <property type="match status" value="1"/>
</dbReference>
<evidence type="ECO:0008006" key="4">
    <source>
        <dbReference type="Google" id="ProtNLM"/>
    </source>
</evidence>
<feature type="transmembrane region" description="Helical" evidence="1">
    <location>
        <begin position="442"/>
        <end position="460"/>
    </location>
</feature>
<evidence type="ECO:0000256" key="1">
    <source>
        <dbReference type="SAM" id="Phobius"/>
    </source>
</evidence>
<dbReference type="EMBL" id="BMUL01000011">
    <property type="protein sequence ID" value="GHA94858.1"/>
    <property type="molecule type" value="Genomic_DNA"/>
</dbReference>
<keyword evidence="1" id="KW-0812">Transmembrane</keyword>
<keyword evidence="1" id="KW-1133">Transmembrane helix</keyword>
<feature type="transmembrane region" description="Helical" evidence="1">
    <location>
        <begin position="181"/>
        <end position="198"/>
    </location>
</feature>
<organism evidence="2 3">
    <name type="scientific">Streptomyces termitum</name>
    <dbReference type="NCBI Taxonomy" id="67368"/>
    <lineage>
        <taxon>Bacteria</taxon>
        <taxon>Bacillati</taxon>
        <taxon>Actinomycetota</taxon>
        <taxon>Actinomycetes</taxon>
        <taxon>Kitasatosporales</taxon>
        <taxon>Streptomycetaceae</taxon>
        <taxon>Streptomyces</taxon>
    </lineage>
</organism>
<dbReference type="Pfam" id="PF09586">
    <property type="entry name" value="YfhO"/>
    <property type="match status" value="1"/>
</dbReference>
<feature type="transmembrane region" description="Helical" evidence="1">
    <location>
        <begin position="326"/>
        <end position="346"/>
    </location>
</feature>
<evidence type="ECO:0000313" key="3">
    <source>
        <dbReference type="Proteomes" id="UP000644020"/>
    </source>
</evidence>
<feature type="transmembrane region" description="Helical" evidence="1">
    <location>
        <begin position="467"/>
        <end position="484"/>
    </location>
</feature>
<dbReference type="InterPro" id="IPR018580">
    <property type="entry name" value="Uncharacterised_YfhO"/>
</dbReference>
<dbReference type="Proteomes" id="UP000644020">
    <property type="component" value="Unassembled WGS sequence"/>
</dbReference>